<dbReference type="InterPro" id="IPR006379">
    <property type="entry name" value="HAD-SF_hydro_IIB"/>
</dbReference>
<proteinExistence type="predicted"/>
<dbReference type="Gene3D" id="3.90.1070.10">
    <property type="match status" value="1"/>
</dbReference>
<dbReference type="Gene3D" id="3.40.50.1000">
    <property type="entry name" value="HAD superfamily/HAD-like"/>
    <property type="match status" value="1"/>
</dbReference>
<dbReference type="InterPro" id="IPR036412">
    <property type="entry name" value="HAD-like_sf"/>
</dbReference>
<evidence type="ECO:0000313" key="1">
    <source>
        <dbReference type="EMBL" id="GGX62787.1"/>
    </source>
</evidence>
<dbReference type="Proteomes" id="UP000626148">
    <property type="component" value="Unassembled WGS sequence"/>
</dbReference>
<accession>A0A918KGV4</accession>
<protein>
    <submittedName>
        <fullName evidence="1">Haloacid dehalogenase</fullName>
    </submittedName>
</protein>
<dbReference type="SUPFAM" id="SSF56784">
    <property type="entry name" value="HAD-like"/>
    <property type="match status" value="1"/>
</dbReference>
<name>A0A918KGV4_9GAMM</name>
<dbReference type="PROSITE" id="PS00018">
    <property type="entry name" value="EF_HAND_1"/>
    <property type="match status" value="1"/>
</dbReference>
<keyword evidence="2" id="KW-1185">Reference proteome</keyword>
<dbReference type="GO" id="GO:0000287">
    <property type="term" value="F:magnesium ion binding"/>
    <property type="evidence" value="ECO:0007669"/>
    <property type="project" value="UniProtKB-ARBA"/>
</dbReference>
<dbReference type="InterPro" id="IPR023214">
    <property type="entry name" value="HAD_sf"/>
</dbReference>
<reference evidence="1" key="1">
    <citation type="journal article" date="2014" name="Int. J. Syst. Evol. Microbiol.">
        <title>Complete genome sequence of Corynebacterium casei LMG S-19264T (=DSM 44701T), isolated from a smear-ripened cheese.</title>
        <authorList>
            <consortium name="US DOE Joint Genome Institute (JGI-PGF)"/>
            <person name="Walter F."/>
            <person name="Albersmeier A."/>
            <person name="Kalinowski J."/>
            <person name="Ruckert C."/>
        </authorList>
    </citation>
    <scope>NUCLEOTIDE SEQUENCE</scope>
    <source>
        <strain evidence="1">KCTC 22169</strain>
    </source>
</reference>
<evidence type="ECO:0000313" key="2">
    <source>
        <dbReference type="Proteomes" id="UP000626148"/>
    </source>
</evidence>
<gene>
    <name evidence="1" type="ORF">GCM10007392_33360</name>
</gene>
<dbReference type="InterPro" id="IPR018247">
    <property type="entry name" value="EF_Hand_1_Ca_BS"/>
</dbReference>
<dbReference type="GO" id="GO:0016791">
    <property type="term" value="F:phosphatase activity"/>
    <property type="evidence" value="ECO:0007669"/>
    <property type="project" value="UniProtKB-ARBA"/>
</dbReference>
<dbReference type="EMBL" id="BMXR01000008">
    <property type="protein sequence ID" value="GGX62787.1"/>
    <property type="molecule type" value="Genomic_DNA"/>
</dbReference>
<sequence>MMEFDFSSATVLFTDVDDTLTTEGRLLPETYQALCDLADAGVDIIPVTGGCAGWCDQMVRTWPVKAVIGEGGAFYVTFSEGRSMVTRFWHTEEEHRRDQQAIVNAIQTLDVGFPINLANDQPYRRVDVAIDYNQDHRLDRDEVDQVTQALLELGFNVRMSSIHLNVWRGPFDKCAMAVRLGRELLGLEPDALKQHAVFVGDAPNDESMFRFFPQSVGVANIHRHLEQMTHRPGSITRQPSGLGFAELVRQWLKQRTPSIPDHQP</sequence>
<dbReference type="RefSeq" id="WP_189610744.1">
    <property type="nucleotide sequence ID" value="NZ_BMXR01000008.1"/>
</dbReference>
<dbReference type="AlphaFoldDB" id="A0A918KGV4"/>
<reference evidence="1" key="2">
    <citation type="submission" date="2020-09" db="EMBL/GenBank/DDBJ databases">
        <authorList>
            <person name="Sun Q."/>
            <person name="Kim S."/>
        </authorList>
    </citation>
    <scope>NUCLEOTIDE SEQUENCE</scope>
    <source>
        <strain evidence="1">KCTC 22169</strain>
    </source>
</reference>
<organism evidence="1 2">
    <name type="scientific">Saccharospirillum salsuginis</name>
    <dbReference type="NCBI Taxonomy" id="418750"/>
    <lineage>
        <taxon>Bacteria</taxon>
        <taxon>Pseudomonadati</taxon>
        <taxon>Pseudomonadota</taxon>
        <taxon>Gammaproteobacteria</taxon>
        <taxon>Oceanospirillales</taxon>
        <taxon>Saccharospirillaceae</taxon>
        <taxon>Saccharospirillum</taxon>
    </lineage>
</organism>
<comment type="caution">
    <text evidence="1">The sequence shown here is derived from an EMBL/GenBank/DDBJ whole genome shotgun (WGS) entry which is preliminary data.</text>
</comment>
<dbReference type="NCBIfam" id="TIGR01484">
    <property type="entry name" value="HAD-SF-IIB"/>
    <property type="match status" value="1"/>
</dbReference>